<organism evidence="10 11">
    <name type="scientific">Candidatus Daviesbacteria bacterium RIFCSPHIGHO2_12_FULL_37_11</name>
    <dbReference type="NCBI Taxonomy" id="1797777"/>
    <lineage>
        <taxon>Bacteria</taxon>
        <taxon>Candidatus Daviesiibacteriota</taxon>
    </lineage>
</organism>
<dbReference type="PROSITE" id="PS00760">
    <property type="entry name" value="SPASE_I_2"/>
    <property type="match status" value="1"/>
</dbReference>
<comment type="caution">
    <text evidence="10">The sequence shown here is derived from an EMBL/GenBank/DDBJ whole genome shotgun (WGS) entry which is preliminary data.</text>
</comment>
<dbReference type="EMBL" id="MFDE01000003">
    <property type="protein sequence ID" value="OGE39259.1"/>
    <property type="molecule type" value="Genomic_DNA"/>
</dbReference>
<dbReference type="PANTHER" id="PTHR43390">
    <property type="entry name" value="SIGNAL PEPTIDASE I"/>
    <property type="match status" value="1"/>
</dbReference>
<dbReference type="PANTHER" id="PTHR43390:SF1">
    <property type="entry name" value="CHLOROPLAST PROCESSING PEPTIDASE"/>
    <property type="match status" value="1"/>
</dbReference>
<dbReference type="InterPro" id="IPR019758">
    <property type="entry name" value="Pept_S26A_signal_pept_1_CS"/>
</dbReference>
<evidence type="ECO:0000256" key="2">
    <source>
        <dbReference type="ARBA" id="ARBA00009370"/>
    </source>
</evidence>
<dbReference type="GO" id="GO:0004252">
    <property type="term" value="F:serine-type endopeptidase activity"/>
    <property type="evidence" value="ECO:0007669"/>
    <property type="project" value="InterPro"/>
</dbReference>
<evidence type="ECO:0000256" key="5">
    <source>
        <dbReference type="ARBA" id="ARBA00022801"/>
    </source>
</evidence>
<dbReference type="PROSITE" id="PS00761">
    <property type="entry name" value="SPASE_I_3"/>
    <property type="match status" value="1"/>
</dbReference>
<dbReference type="Proteomes" id="UP000176527">
    <property type="component" value="Unassembled WGS sequence"/>
</dbReference>
<feature type="transmembrane region" description="Helical" evidence="7">
    <location>
        <begin position="35"/>
        <end position="54"/>
    </location>
</feature>
<gene>
    <name evidence="10" type="ORF">A3F00_04205</name>
</gene>
<feature type="domain" description="Peptidase S26" evidence="9">
    <location>
        <begin position="33"/>
        <end position="193"/>
    </location>
</feature>
<dbReference type="SUPFAM" id="SSF51306">
    <property type="entry name" value="LexA/Signal peptidase"/>
    <property type="match status" value="1"/>
</dbReference>
<dbReference type="InterPro" id="IPR019533">
    <property type="entry name" value="Peptidase_S26"/>
</dbReference>
<comment type="catalytic activity">
    <reaction evidence="1 7">
        <text>Cleavage of hydrophobic, N-terminal signal or leader sequences from secreted and periplasmic proteins.</text>
        <dbReference type="EC" id="3.4.21.89"/>
    </reaction>
</comment>
<dbReference type="GO" id="GO:0006465">
    <property type="term" value="P:signal peptide processing"/>
    <property type="evidence" value="ECO:0007669"/>
    <property type="project" value="InterPro"/>
</dbReference>
<dbReference type="InterPro" id="IPR000223">
    <property type="entry name" value="Pept_S26A_signal_pept_1"/>
</dbReference>
<keyword evidence="5 7" id="KW-0378">Hydrolase</keyword>
<feature type="active site" evidence="6">
    <location>
        <position position="106"/>
    </location>
</feature>
<accession>A0A1F5KEG9</accession>
<dbReference type="PRINTS" id="PR00727">
    <property type="entry name" value="LEADERPTASE"/>
</dbReference>
<dbReference type="EC" id="3.4.21.89" evidence="3 7"/>
<dbReference type="CDD" id="cd06530">
    <property type="entry name" value="S26_SPase_I"/>
    <property type="match status" value="1"/>
</dbReference>
<keyword evidence="7" id="KW-1133">Transmembrane helix</keyword>
<dbReference type="AlphaFoldDB" id="A0A1F5KEG9"/>
<dbReference type="PROSITE" id="PS00501">
    <property type="entry name" value="SPASE_I_1"/>
    <property type="match status" value="1"/>
</dbReference>
<protein>
    <recommendedName>
        <fullName evidence="3 7">Signal peptidase I</fullName>
        <ecNumber evidence="3 7">3.4.21.89</ecNumber>
    </recommendedName>
</protein>
<evidence type="ECO:0000256" key="3">
    <source>
        <dbReference type="ARBA" id="ARBA00013208"/>
    </source>
</evidence>
<evidence type="ECO:0000256" key="1">
    <source>
        <dbReference type="ARBA" id="ARBA00000677"/>
    </source>
</evidence>
<dbReference type="InterPro" id="IPR019756">
    <property type="entry name" value="Pept_S26A_signal_pept_1_Ser-AS"/>
</dbReference>
<dbReference type="GO" id="GO:0009003">
    <property type="term" value="F:signal peptidase activity"/>
    <property type="evidence" value="ECO:0007669"/>
    <property type="project" value="UniProtKB-EC"/>
</dbReference>
<reference evidence="10 11" key="1">
    <citation type="journal article" date="2016" name="Nat. Commun.">
        <title>Thousands of microbial genomes shed light on interconnected biogeochemical processes in an aquifer system.</title>
        <authorList>
            <person name="Anantharaman K."/>
            <person name="Brown C.T."/>
            <person name="Hug L.A."/>
            <person name="Sharon I."/>
            <person name="Castelle C.J."/>
            <person name="Probst A.J."/>
            <person name="Thomas B.C."/>
            <person name="Singh A."/>
            <person name="Wilkins M.J."/>
            <person name="Karaoz U."/>
            <person name="Brodie E.L."/>
            <person name="Williams K.H."/>
            <person name="Hubbard S.S."/>
            <person name="Banfield J.F."/>
        </authorList>
    </citation>
    <scope>NUCLEOTIDE SEQUENCE [LARGE SCALE GENOMIC DNA]</scope>
</reference>
<proteinExistence type="inferred from homology"/>
<comment type="subcellular location">
    <subcellularLocation>
        <location evidence="8">Membrane</location>
        <topology evidence="8">Single-pass type II membrane protein</topology>
    </subcellularLocation>
</comment>
<evidence type="ECO:0000256" key="4">
    <source>
        <dbReference type="ARBA" id="ARBA00022670"/>
    </source>
</evidence>
<evidence type="ECO:0000256" key="8">
    <source>
        <dbReference type="RuleBase" id="RU362042"/>
    </source>
</evidence>
<keyword evidence="7" id="KW-0812">Transmembrane</keyword>
<comment type="similarity">
    <text evidence="2 8">Belongs to the peptidase S26 family.</text>
</comment>
<keyword evidence="4 7" id="KW-0645">Protease</keyword>
<evidence type="ECO:0000313" key="10">
    <source>
        <dbReference type="EMBL" id="OGE39259.1"/>
    </source>
</evidence>
<evidence type="ECO:0000256" key="7">
    <source>
        <dbReference type="RuleBase" id="RU003993"/>
    </source>
</evidence>
<dbReference type="Gene3D" id="2.10.109.10">
    <property type="entry name" value="Umud Fragment, subunit A"/>
    <property type="match status" value="1"/>
</dbReference>
<sequence>MEDDVYSPKVDYSTGQSAEEQKTFFQKIGANLVDFIQTLVVFGAIFAIIYLFVAQPHKVSGSSMVPTFISGDFILTDKVSYRIGAPKDGEIIVLKNPRNESQDFIKRIIATPGQTLRVEGSSVFVNGVKTPENYLPIETPTRSGAFLHEGETVTVAPNQYYVFGDNRNHSSDSREWGSITREEIVGKVFFRYWPPSSFGLIRHSSD</sequence>
<name>A0A1F5KEG9_9BACT</name>
<feature type="active site" evidence="6">
    <location>
        <position position="63"/>
    </location>
</feature>
<dbReference type="InterPro" id="IPR019757">
    <property type="entry name" value="Pept_S26A_signal_pept_1_Lys-AS"/>
</dbReference>
<evidence type="ECO:0000259" key="9">
    <source>
        <dbReference type="Pfam" id="PF10502"/>
    </source>
</evidence>
<evidence type="ECO:0000313" key="11">
    <source>
        <dbReference type="Proteomes" id="UP000176527"/>
    </source>
</evidence>
<keyword evidence="7" id="KW-0472">Membrane</keyword>
<dbReference type="GO" id="GO:0016020">
    <property type="term" value="C:membrane"/>
    <property type="evidence" value="ECO:0007669"/>
    <property type="project" value="UniProtKB-SubCell"/>
</dbReference>
<evidence type="ECO:0000256" key="6">
    <source>
        <dbReference type="PIRSR" id="PIRSR600223-1"/>
    </source>
</evidence>
<dbReference type="Pfam" id="PF10502">
    <property type="entry name" value="Peptidase_S26"/>
    <property type="match status" value="1"/>
</dbReference>
<dbReference type="NCBIfam" id="TIGR02227">
    <property type="entry name" value="sigpep_I_bact"/>
    <property type="match status" value="1"/>
</dbReference>
<dbReference type="InterPro" id="IPR036286">
    <property type="entry name" value="LexA/Signal_pep-like_sf"/>
</dbReference>